<evidence type="ECO:0000313" key="2">
    <source>
        <dbReference type="EMBL" id="JAE23820.1"/>
    </source>
</evidence>
<name>A0A0A9GFD2_ARUDO</name>
<reference evidence="2" key="1">
    <citation type="submission" date="2014-09" db="EMBL/GenBank/DDBJ databases">
        <authorList>
            <person name="Magalhaes I.L.F."/>
            <person name="Oliveira U."/>
            <person name="Santos F.R."/>
            <person name="Vidigal T.H.D.A."/>
            <person name="Brescovit A.D."/>
            <person name="Santos A.J."/>
        </authorList>
    </citation>
    <scope>NUCLEOTIDE SEQUENCE</scope>
    <source>
        <tissue evidence="2">Shoot tissue taken approximately 20 cm above the soil surface</tissue>
    </source>
</reference>
<organism evidence="2">
    <name type="scientific">Arundo donax</name>
    <name type="common">Giant reed</name>
    <name type="synonym">Donax arundinaceus</name>
    <dbReference type="NCBI Taxonomy" id="35708"/>
    <lineage>
        <taxon>Eukaryota</taxon>
        <taxon>Viridiplantae</taxon>
        <taxon>Streptophyta</taxon>
        <taxon>Embryophyta</taxon>
        <taxon>Tracheophyta</taxon>
        <taxon>Spermatophyta</taxon>
        <taxon>Magnoliopsida</taxon>
        <taxon>Liliopsida</taxon>
        <taxon>Poales</taxon>
        <taxon>Poaceae</taxon>
        <taxon>PACMAD clade</taxon>
        <taxon>Arundinoideae</taxon>
        <taxon>Arundineae</taxon>
        <taxon>Arundo</taxon>
    </lineage>
</organism>
<evidence type="ECO:0000256" key="1">
    <source>
        <dbReference type="SAM" id="MobiDB-lite"/>
    </source>
</evidence>
<dbReference type="AlphaFoldDB" id="A0A0A9GFD2"/>
<protein>
    <submittedName>
        <fullName evidence="2">Uncharacterized protein</fullName>
    </submittedName>
</protein>
<proteinExistence type="predicted"/>
<feature type="region of interest" description="Disordered" evidence="1">
    <location>
        <begin position="1"/>
        <end position="49"/>
    </location>
</feature>
<dbReference type="EMBL" id="GBRH01174076">
    <property type="protein sequence ID" value="JAE23820.1"/>
    <property type="molecule type" value="Transcribed_RNA"/>
</dbReference>
<accession>A0A0A9GFD2</accession>
<sequence length="49" mass="5014">MPLLNFMEKLDRGGAVEPGDAGPPNTSPQSPAPPPRLGDDASLPGNMSL</sequence>
<reference evidence="2" key="2">
    <citation type="journal article" date="2015" name="Data Brief">
        <title>Shoot transcriptome of the giant reed, Arundo donax.</title>
        <authorList>
            <person name="Barrero R.A."/>
            <person name="Guerrero F.D."/>
            <person name="Moolhuijzen P."/>
            <person name="Goolsby J.A."/>
            <person name="Tidwell J."/>
            <person name="Bellgard S.E."/>
            <person name="Bellgard M.I."/>
        </authorList>
    </citation>
    <scope>NUCLEOTIDE SEQUENCE</scope>
    <source>
        <tissue evidence="2">Shoot tissue taken approximately 20 cm above the soil surface</tissue>
    </source>
</reference>